<evidence type="ECO:0000256" key="5">
    <source>
        <dbReference type="ARBA" id="ARBA00023136"/>
    </source>
</evidence>
<feature type="transmembrane region" description="Helical" evidence="7">
    <location>
        <begin position="83"/>
        <end position="101"/>
    </location>
</feature>
<dbReference type="Pfam" id="PF03248">
    <property type="entry name" value="Rer1"/>
    <property type="match status" value="1"/>
</dbReference>
<dbReference type="GO" id="GO:0005783">
    <property type="term" value="C:endoplasmic reticulum"/>
    <property type="evidence" value="ECO:0007669"/>
    <property type="project" value="GOC"/>
</dbReference>
<accession>A0A7S1PEA5</accession>
<feature type="transmembrane region" description="Helical" evidence="7">
    <location>
        <begin position="160"/>
        <end position="177"/>
    </location>
</feature>
<evidence type="ECO:0000256" key="4">
    <source>
        <dbReference type="ARBA" id="ARBA00022989"/>
    </source>
</evidence>
<evidence type="ECO:0000256" key="7">
    <source>
        <dbReference type="SAM" id="Phobius"/>
    </source>
</evidence>
<reference evidence="8" key="1">
    <citation type="submission" date="2021-01" db="EMBL/GenBank/DDBJ databases">
        <authorList>
            <person name="Corre E."/>
            <person name="Pelletier E."/>
            <person name="Niang G."/>
            <person name="Scheremetjew M."/>
            <person name="Finn R."/>
            <person name="Kale V."/>
            <person name="Holt S."/>
            <person name="Cochrane G."/>
            <person name="Meng A."/>
            <person name="Brown T."/>
            <person name="Cohen L."/>
        </authorList>
    </citation>
    <scope>NUCLEOTIDE SEQUENCE</scope>
    <source>
        <strain evidence="8">WS</strain>
    </source>
</reference>
<comment type="subcellular location">
    <subcellularLocation>
        <location evidence="1">Membrane</location>
        <topology evidence="1">Multi-pass membrane protein</topology>
    </subcellularLocation>
</comment>
<evidence type="ECO:0000256" key="6">
    <source>
        <dbReference type="PIRNR" id="PIRNR016013"/>
    </source>
</evidence>
<dbReference type="PANTHER" id="PTHR10743:SF0">
    <property type="entry name" value="PROTEIN RER1"/>
    <property type="match status" value="1"/>
</dbReference>
<proteinExistence type="inferred from homology"/>
<keyword evidence="4 7" id="KW-1133">Transmembrane helix</keyword>
<comment type="similarity">
    <text evidence="2 6">Belongs to the RER1 family.</text>
</comment>
<organism evidence="8">
    <name type="scientific">Percolomonas cosmopolitus</name>
    <dbReference type="NCBI Taxonomy" id="63605"/>
    <lineage>
        <taxon>Eukaryota</taxon>
        <taxon>Discoba</taxon>
        <taxon>Heterolobosea</taxon>
        <taxon>Tetramitia</taxon>
        <taxon>Eutetramitia</taxon>
        <taxon>Percolomonadidae</taxon>
        <taxon>Percolomonas</taxon>
    </lineage>
</organism>
<protein>
    <recommendedName>
        <fullName evidence="6">Protein RER1</fullName>
    </recommendedName>
</protein>
<dbReference type="AlphaFoldDB" id="A0A7S1PEA5"/>
<feature type="transmembrane region" description="Helical" evidence="7">
    <location>
        <begin position="61"/>
        <end position="77"/>
    </location>
</feature>
<evidence type="ECO:0000256" key="1">
    <source>
        <dbReference type="ARBA" id="ARBA00004141"/>
    </source>
</evidence>
<dbReference type="PIRSF" id="PIRSF016013">
    <property type="entry name" value="AtER_Rer1p"/>
    <property type="match status" value="1"/>
</dbReference>
<name>A0A7S1PEA5_9EUKA</name>
<dbReference type="GO" id="GO:0006621">
    <property type="term" value="P:protein retention in ER lumen"/>
    <property type="evidence" value="ECO:0007669"/>
    <property type="project" value="TreeGrafter"/>
</dbReference>
<comment type="function">
    <text evidence="6">Involved in the retrieval of endoplasmic reticulum membrane proteins from the early Golgi compartment.</text>
</comment>
<dbReference type="GO" id="GO:0006890">
    <property type="term" value="P:retrograde vesicle-mediated transport, Golgi to endoplasmic reticulum"/>
    <property type="evidence" value="ECO:0007669"/>
    <property type="project" value="TreeGrafter"/>
</dbReference>
<keyword evidence="5 6" id="KW-0472">Membrane</keyword>
<sequence length="201" mass="23858">MTSTPAQPPTYFTSTSNVTPPNALSMNISSSSPSFSKRLHRLQMRYQSFLDKLNGKRTGRWLFTLVLTFIFFFRVFYFQGWYIITYSLGIYVLNLFILYLTPNVDPDEDQNAMAASSATDSGSFRVFVRRLPEFKFWYYLTRALLISTLLTLFRIFDIPVFWPILLMYFIVLFVFTMRKQIMHMYKHNYLPWTVNKPTYLP</sequence>
<gene>
    <name evidence="8" type="ORF">PCOS0759_LOCUS1174</name>
</gene>
<feature type="transmembrane region" description="Helical" evidence="7">
    <location>
        <begin position="136"/>
        <end position="154"/>
    </location>
</feature>
<evidence type="ECO:0000313" key="8">
    <source>
        <dbReference type="EMBL" id="CAD9077942.1"/>
    </source>
</evidence>
<dbReference type="PANTHER" id="PTHR10743">
    <property type="entry name" value="PROTEIN RER1"/>
    <property type="match status" value="1"/>
</dbReference>
<keyword evidence="3 7" id="KW-0812">Transmembrane</keyword>
<dbReference type="InterPro" id="IPR004932">
    <property type="entry name" value="Rer1"/>
</dbReference>
<dbReference type="GO" id="GO:0000139">
    <property type="term" value="C:Golgi membrane"/>
    <property type="evidence" value="ECO:0007669"/>
    <property type="project" value="TreeGrafter"/>
</dbReference>
<evidence type="ECO:0000256" key="3">
    <source>
        <dbReference type="ARBA" id="ARBA00022692"/>
    </source>
</evidence>
<dbReference type="EMBL" id="HBGD01001442">
    <property type="protein sequence ID" value="CAD9077942.1"/>
    <property type="molecule type" value="Transcribed_RNA"/>
</dbReference>
<evidence type="ECO:0000256" key="2">
    <source>
        <dbReference type="ARBA" id="ARBA00006070"/>
    </source>
</evidence>